<dbReference type="InterPro" id="IPR033138">
    <property type="entry name" value="Cu_oxidase_CS"/>
</dbReference>
<dbReference type="SUPFAM" id="SSF49503">
    <property type="entry name" value="Cupredoxins"/>
    <property type="match status" value="2"/>
</dbReference>
<keyword evidence="2" id="KW-0560">Oxidoreductase</keyword>
<keyword evidence="7" id="KW-1185">Reference proteome</keyword>
<sequence length="358" mass="39992">MDRRGFFALGGAGALYCTLAATGNIGSDPKQTRKAVAAADKAASKVRRPRRIALDPRDRDRFPTPDPQPGGQVREYWVQARSTMWDWAPSGRDEWMNAPIPAKKRKRQFRAFTYQLFSPGFVRALAPATMPGPTLHAEVGDTIVVHLRNADRHFNQAITMHPHGVRYTPDYDGSYFGPFTRVGGFIAPGEEFTYTWECPPDSVGVWPYHDHGPNHTLNTFRGLFGAIVIREKGAKAPDVEEIVWFHSLGPEVTGLNRVLHCINGYAYAGNTPTFRAKVGQDVAFHVIGGNNDFHTFHIHGHRWKDNGGQLNTDTPTVGPFETITARFVEDNPGRWMYHCHVMSHQDAGMAGWYIVDPA</sequence>
<evidence type="ECO:0000259" key="4">
    <source>
        <dbReference type="Pfam" id="PF07731"/>
    </source>
</evidence>
<dbReference type="InterPro" id="IPR008972">
    <property type="entry name" value="Cupredoxin"/>
</dbReference>
<proteinExistence type="predicted"/>
<protein>
    <submittedName>
        <fullName evidence="6">FtsP/CotA-like multicopper oxidase with cupredoxin domain</fullName>
    </submittedName>
</protein>
<dbReference type="Gene3D" id="2.60.40.420">
    <property type="entry name" value="Cupredoxins - blue copper proteins"/>
    <property type="match status" value="2"/>
</dbReference>
<evidence type="ECO:0000313" key="7">
    <source>
        <dbReference type="Proteomes" id="UP000585272"/>
    </source>
</evidence>
<dbReference type="GO" id="GO:0005507">
    <property type="term" value="F:copper ion binding"/>
    <property type="evidence" value="ECO:0007669"/>
    <property type="project" value="InterPro"/>
</dbReference>
<feature type="region of interest" description="Disordered" evidence="3">
    <location>
        <begin position="38"/>
        <end position="71"/>
    </location>
</feature>
<feature type="domain" description="Plastocyanin-like" evidence="4">
    <location>
        <begin position="261"/>
        <end position="357"/>
    </location>
</feature>
<dbReference type="EMBL" id="JACHNU010000004">
    <property type="protein sequence ID" value="MBB4663686.1"/>
    <property type="molecule type" value="Genomic_DNA"/>
</dbReference>
<feature type="compositionally biased region" description="Basic and acidic residues" evidence="3">
    <location>
        <begin position="52"/>
        <end position="63"/>
    </location>
</feature>
<dbReference type="RefSeq" id="WP_183343398.1">
    <property type="nucleotide sequence ID" value="NZ_JACHNU010000004.1"/>
</dbReference>
<evidence type="ECO:0000256" key="3">
    <source>
        <dbReference type="SAM" id="MobiDB-lite"/>
    </source>
</evidence>
<evidence type="ECO:0000256" key="1">
    <source>
        <dbReference type="ARBA" id="ARBA00022723"/>
    </source>
</evidence>
<gene>
    <name evidence="6" type="ORF">BDZ31_003281</name>
</gene>
<accession>A0A840IFV5</accession>
<reference evidence="6 7" key="1">
    <citation type="submission" date="2020-08" db="EMBL/GenBank/DDBJ databases">
        <title>Genomic Encyclopedia of Archaeal and Bacterial Type Strains, Phase II (KMG-II): from individual species to whole genera.</title>
        <authorList>
            <person name="Goeker M."/>
        </authorList>
    </citation>
    <scope>NUCLEOTIDE SEQUENCE [LARGE SCALE GENOMIC DNA]</scope>
    <source>
        <strain evidence="6 7">DSM 23288</strain>
    </source>
</reference>
<dbReference type="PROSITE" id="PS00080">
    <property type="entry name" value="MULTICOPPER_OXIDASE2"/>
    <property type="match status" value="1"/>
</dbReference>
<evidence type="ECO:0000313" key="6">
    <source>
        <dbReference type="EMBL" id="MBB4663686.1"/>
    </source>
</evidence>
<dbReference type="PROSITE" id="PS00079">
    <property type="entry name" value="MULTICOPPER_OXIDASE1"/>
    <property type="match status" value="1"/>
</dbReference>
<dbReference type="InterPro" id="IPR011706">
    <property type="entry name" value="Cu-oxidase_C"/>
</dbReference>
<dbReference type="InterPro" id="IPR011707">
    <property type="entry name" value="Cu-oxidase-like_N"/>
</dbReference>
<dbReference type="Proteomes" id="UP000585272">
    <property type="component" value="Unassembled WGS sequence"/>
</dbReference>
<dbReference type="InterPro" id="IPR002355">
    <property type="entry name" value="Cu_oxidase_Cu_BS"/>
</dbReference>
<dbReference type="AlphaFoldDB" id="A0A840IFV5"/>
<evidence type="ECO:0000256" key="2">
    <source>
        <dbReference type="ARBA" id="ARBA00023002"/>
    </source>
</evidence>
<dbReference type="Pfam" id="PF07732">
    <property type="entry name" value="Cu-oxidase_3"/>
    <property type="match status" value="1"/>
</dbReference>
<feature type="domain" description="Plastocyanin-like" evidence="5">
    <location>
        <begin position="129"/>
        <end position="232"/>
    </location>
</feature>
<dbReference type="Pfam" id="PF07731">
    <property type="entry name" value="Cu-oxidase_2"/>
    <property type="match status" value="1"/>
</dbReference>
<comment type="caution">
    <text evidence="6">The sequence shown here is derived from an EMBL/GenBank/DDBJ whole genome shotgun (WGS) entry which is preliminary data.</text>
</comment>
<evidence type="ECO:0000259" key="5">
    <source>
        <dbReference type="Pfam" id="PF07732"/>
    </source>
</evidence>
<name>A0A840IFV5_9ACTN</name>
<dbReference type="PANTHER" id="PTHR11709">
    <property type="entry name" value="MULTI-COPPER OXIDASE"/>
    <property type="match status" value="1"/>
</dbReference>
<dbReference type="GO" id="GO:0016491">
    <property type="term" value="F:oxidoreductase activity"/>
    <property type="evidence" value="ECO:0007669"/>
    <property type="project" value="UniProtKB-KW"/>
</dbReference>
<dbReference type="PANTHER" id="PTHR11709:SF486">
    <property type="entry name" value="MULTICOPPER OXIDASE"/>
    <property type="match status" value="1"/>
</dbReference>
<dbReference type="InterPro" id="IPR045087">
    <property type="entry name" value="Cu-oxidase_fam"/>
</dbReference>
<keyword evidence="1" id="KW-0479">Metal-binding</keyword>
<organism evidence="6 7">
    <name type="scientific">Conexibacter arvalis</name>
    <dbReference type="NCBI Taxonomy" id="912552"/>
    <lineage>
        <taxon>Bacteria</taxon>
        <taxon>Bacillati</taxon>
        <taxon>Actinomycetota</taxon>
        <taxon>Thermoleophilia</taxon>
        <taxon>Solirubrobacterales</taxon>
        <taxon>Conexibacteraceae</taxon>
        <taxon>Conexibacter</taxon>
    </lineage>
</organism>